<proteinExistence type="predicted"/>
<dbReference type="Proteomes" id="UP000039437">
    <property type="component" value="Unassembled WGS sequence"/>
</dbReference>
<reference evidence="1 2" key="1">
    <citation type="submission" date="2015-04" db="EMBL/GenBank/DDBJ databases">
        <authorList>
            <person name="Syromyatnikov M.Y."/>
            <person name="Popov V.N."/>
        </authorList>
    </citation>
    <scope>NUCLEOTIDE SEQUENCE [LARGE SCALE GENOMIC DNA]</scope>
    <source>
        <strain evidence="1 2">AH1</strain>
    </source>
</reference>
<accession>A0A0U1MNS0</accession>
<sequence>MKTSTIVMVVACFFTLRKIEKQRESFEKYELFKLQRKID</sequence>
<protein>
    <submittedName>
        <fullName evidence="1">Uncharacterized protein</fullName>
    </submittedName>
</protein>
<organism evidence="1 2">
    <name type="scientific">Staphylococcus aureus</name>
    <dbReference type="NCBI Taxonomy" id="1280"/>
    <lineage>
        <taxon>Bacteria</taxon>
        <taxon>Bacillati</taxon>
        <taxon>Bacillota</taxon>
        <taxon>Bacilli</taxon>
        <taxon>Bacillales</taxon>
        <taxon>Staphylococcaceae</taxon>
        <taxon>Staphylococcus</taxon>
    </lineage>
</organism>
<dbReference type="AlphaFoldDB" id="A0A0U1MNS0"/>
<gene>
    <name evidence="1" type="ORF">BN1321_260209</name>
</gene>
<evidence type="ECO:0000313" key="2">
    <source>
        <dbReference type="Proteomes" id="UP000039437"/>
    </source>
</evidence>
<evidence type="ECO:0000313" key="1">
    <source>
        <dbReference type="EMBL" id="CRI11819.1"/>
    </source>
</evidence>
<name>A0A0U1MNS0_STAAU</name>
<dbReference type="EMBL" id="CVOQ01000019">
    <property type="protein sequence ID" value="CRI11819.1"/>
    <property type="molecule type" value="Genomic_DNA"/>
</dbReference>